<dbReference type="InterPro" id="IPR011701">
    <property type="entry name" value="MFS"/>
</dbReference>
<dbReference type="SUPFAM" id="SSF103473">
    <property type="entry name" value="MFS general substrate transporter"/>
    <property type="match status" value="1"/>
</dbReference>
<organism evidence="7">
    <name type="scientific">Skeletonema marinoi</name>
    <dbReference type="NCBI Taxonomy" id="267567"/>
    <lineage>
        <taxon>Eukaryota</taxon>
        <taxon>Sar</taxon>
        <taxon>Stramenopiles</taxon>
        <taxon>Ochrophyta</taxon>
        <taxon>Bacillariophyta</taxon>
        <taxon>Coscinodiscophyceae</taxon>
        <taxon>Thalassiosirophycidae</taxon>
        <taxon>Thalassiosirales</taxon>
        <taxon>Skeletonemataceae</taxon>
        <taxon>Skeletonema</taxon>
        <taxon>Skeletonema marinoi-dohrnii complex</taxon>
    </lineage>
</organism>
<feature type="transmembrane region" description="Helical" evidence="6">
    <location>
        <begin position="462"/>
        <end position="482"/>
    </location>
</feature>
<comment type="subcellular location">
    <subcellularLocation>
        <location evidence="1">Endomembrane system</location>
        <topology evidence="1">Multi-pass membrane protein</topology>
    </subcellularLocation>
</comment>
<dbReference type="GO" id="GO:0022857">
    <property type="term" value="F:transmembrane transporter activity"/>
    <property type="evidence" value="ECO:0007669"/>
    <property type="project" value="InterPro"/>
</dbReference>
<feature type="region of interest" description="Disordered" evidence="5">
    <location>
        <begin position="88"/>
        <end position="109"/>
    </location>
</feature>
<dbReference type="AlphaFoldDB" id="A0A7S2L0U3"/>
<feature type="compositionally biased region" description="Low complexity" evidence="5">
    <location>
        <begin position="89"/>
        <end position="98"/>
    </location>
</feature>
<feature type="transmembrane region" description="Helical" evidence="6">
    <location>
        <begin position="345"/>
        <end position="366"/>
    </location>
</feature>
<gene>
    <name evidence="7" type="ORF">SMAR0320_LOCUS7466</name>
</gene>
<evidence type="ECO:0008006" key="8">
    <source>
        <dbReference type="Google" id="ProtNLM"/>
    </source>
</evidence>
<feature type="transmembrane region" description="Helical" evidence="6">
    <location>
        <begin position="151"/>
        <end position="170"/>
    </location>
</feature>
<feature type="transmembrane region" description="Helical" evidence="6">
    <location>
        <begin position="399"/>
        <end position="415"/>
    </location>
</feature>
<dbReference type="Gene3D" id="1.20.1250.20">
    <property type="entry name" value="MFS general substrate transporter like domains"/>
    <property type="match status" value="1"/>
</dbReference>
<proteinExistence type="predicted"/>
<evidence type="ECO:0000256" key="2">
    <source>
        <dbReference type="ARBA" id="ARBA00022692"/>
    </source>
</evidence>
<keyword evidence="4 6" id="KW-0472">Membrane</keyword>
<protein>
    <recommendedName>
        <fullName evidence="8">Major facilitator superfamily (MFS) profile domain-containing protein</fullName>
    </recommendedName>
</protein>
<dbReference type="PANTHER" id="PTHR23519:SF1">
    <property type="entry name" value="AUTOPHAGY-RELATED PROTEIN 22"/>
    <property type="match status" value="1"/>
</dbReference>
<feature type="transmembrane region" description="Helical" evidence="6">
    <location>
        <begin position="120"/>
        <end position="139"/>
    </location>
</feature>
<dbReference type="GO" id="GO:0012505">
    <property type="term" value="C:endomembrane system"/>
    <property type="evidence" value="ECO:0007669"/>
    <property type="project" value="UniProtKB-SubCell"/>
</dbReference>
<feature type="transmembrane region" description="Helical" evidence="6">
    <location>
        <begin position="436"/>
        <end position="456"/>
    </location>
</feature>
<evidence type="ECO:0000313" key="7">
    <source>
        <dbReference type="EMBL" id="CAD9592422.1"/>
    </source>
</evidence>
<reference evidence="7" key="1">
    <citation type="submission" date="2021-01" db="EMBL/GenBank/DDBJ databases">
        <authorList>
            <person name="Corre E."/>
            <person name="Pelletier E."/>
            <person name="Niang G."/>
            <person name="Scheremetjew M."/>
            <person name="Finn R."/>
            <person name="Kale V."/>
            <person name="Holt S."/>
            <person name="Cochrane G."/>
            <person name="Meng A."/>
            <person name="Brown T."/>
            <person name="Cohen L."/>
        </authorList>
    </citation>
    <scope>NUCLEOTIDE SEQUENCE</scope>
    <source>
        <strain evidence="7">SM1012Den-03</strain>
    </source>
</reference>
<evidence type="ECO:0000256" key="6">
    <source>
        <dbReference type="SAM" id="Phobius"/>
    </source>
</evidence>
<evidence type="ECO:0000256" key="4">
    <source>
        <dbReference type="ARBA" id="ARBA00023136"/>
    </source>
</evidence>
<dbReference type="InterPro" id="IPR050495">
    <property type="entry name" value="ATG22/LtaA_families"/>
</dbReference>
<sequence length="527" mass="57702">MVLQYNALESFTENDTTTEVRAPTADFSNQKQPSNNLPSIFRFDNDNSPIEATGLALNSIARGLVGMSSLFLGPALLILAQDAANESSGCNTTNNNDDGQNDDCNNDDEGRVYGMRPSSLLTNIGVFSGVFSAILLPLFGAIVDHTPHRKAIGQWAAILLSIIKGIEIFVSKSTWFFISILQVLNYVLYQAHLCAAYAYTAELSIDPKEQTIYNARFQTINYFSMLAFLIVVTLTSSLLHVGDIGQARVSQTLAFIVCSIVFGFAWKWFFHPRPALRQVPDNSTLLTAGFRKLSHTSSEIIQHWAPLRYFLLSVMLSESATGALSTISTTYMIHVLNMTSSQIGYVFLCVFVAGIPGSKLGGMIGLKINPLRSALLCLVVFIINTSLAAWIMTGEESQHLMYLFAAIWGVCLGWLHPTNAALYCTIIPRGQESELMGLYLFSGLVFSWVPPFLFTFLNEIGASMRIGLGSLNLFFAGGFVFLKMIGDYQDAVDFALSRGVGGDDTWSSKESCDGSNGAKRLSLPELT</sequence>
<evidence type="ECO:0000256" key="5">
    <source>
        <dbReference type="SAM" id="MobiDB-lite"/>
    </source>
</evidence>
<dbReference type="EMBL" id="HBGZ01010419">
    <property type="protein sequence ID" value="CAD9592422.1"/>
    <property type="molecule type" value="Transcribed_RNA"/>
</dbReference>
<feature type="transmembrane region" description="Helical" evidence="6">
    <location>
        <begin position="309"/>
        <end position="333"/>
    </location>
</feature>
<name>A0A7S2L0U3_9STRA</name>
<feature type="transmembrane region" description="Helical" evidence="6">
    <location>
        <begin position="220"/>
        <end position="241"/>
    </location>
</feature>
<evidence type="ECO:0000256" key="1">
    <source>
        <dbReference type="ARBA" id="ARBA00004127"/>
    </source>
</evidence>
<evidence type="ECO:0000256" key="3">
    <source>
        <dbReference type="ARBA" id="ARBA00022989"/>
    </source>
</evidence>
<feature type="transmembrane region" description="Helical" evidence="6">
    <location>
        <begin position="373"/>
        <end position="393"/>
    </location>
</feature>
<accession>A0A7S2L0U3</accession>
<dbReference type="PANTHER" id="PTHR23519">
    <property type="entry name" value="AUTOPHAGY-RELATED PROTEIN 22"/>
    <property type="match status" value="1"/>
</dbReference>
<keyword evidence="2 6" id="KW-0812">Transmembrane</keyword>
<dbReference type="InterPro" id="IPR036259">
    <property type="entry name" value="MFS_trans_sf"/>
</dbReference>
<keyword evidence="3 6" id="KW-1133">Transmembrane helix</keyword>
<dbReference type="Pfam" id="PF07690">
    <property type="entry name" value="MFS_1"/>
    <property type="match status" value="1"/>
</dbReference>
<feature type="transmembrane region" description="Helical" evidence="6">
    <location>
        <begin position="253"/>
        <end position="270"/>
    </location>
</feature>